<comment type="similarity">
    <text evidence="1">Belongs to the ATP-dependent AMP-binding enzyme family.</text>
</comment>
<feature type="domain" description="AMP-binding enzyme C-terminal" evidence="4">
    <location>
        <begin position="428"/>
        <end position="503"/>
    </location>
</feature>
<evidence type="ECO:0000259" key="3">
    <source>
        <dbReference type="Pfam" id="PF00501"/>
    </source>
</evidence>
<dbReference type="FunFam" id="3.30.300.30:FF:000008">
    <property type="entry name" value="2,3-dihydroxybenzoate-AMP ligase"/>
    <property type="match status" value="1"/>
</dbReference>
<feature type="domain" description="AMP-dependent synthetase/ligase" evidence="3">
    <location>
        <begin position="9"/>
        <end position="378"/>
    </location>
</feature>
<proteinExistence type="inferred from homology"/>
<dbReference type="Proteomes" id="UP000603708">
    <property type="component" value="Unassembled WGS sequence"/>
</dbReference>
<keyword evidence="2 5" id="KW-0436">Ligase</keyword>
<sequence>MTNLAGLLDEAVAAFPARTAVVSGDIRLSYARLAASASQVAHLLKSRGVGRGDTVALSCPNTPAFTMVYFGILKTGAAVVPLNILLKGQEIAYHLNDSGAKAYFAFEGTPHLPMHVAVREGFERAEGCSHLFVIPADASLPLPWADQDTVFETTSTDDEDTAVILYTSGTTGRPKGAELRHRNMRANALCGAAVFGCDAERPDTYLATLPLFHSFGQTVVQNGAVAYAGTVVMMPRFEPQAALQLIVAERVTVFAGVPTMYWGLLSAVHDAAGELDPAAITDTLRIAVSGGSALPVEIHRRFRERFGVTILEGYGLSETSPVVSFSVRGEEPRPGSIGVPIPGVEMRLVDGDWNTVEDDPKAVGEIAVRGHNVMKGYLRNPEATAEATRDGWLRTGDLARKDADGYFYIVDRSKDMIIRGGYNVYPREIEELLMTHQEVSLVAVIGIPDASHGEDIKAVVVPTDASRITPEELRAWAKERLAAYKYPRIVEFVDTLPMTSTGKILKRELIRGHAPADRAAALRPGPPSRRRR</sequence>
<dbReference type="InterPro" id="IPR000873">
    <property type="entry name" value="AMP-dep_synth/lig_dom"/>
</dbReference>
<dbReference type="PANTHER" id="PTHR43767:SF12">
    <property type="entry name" value="AMP-DEPENDENT SYNTHETASE AND LIGASE"/>
    <property type="match status" value="1"/>
</dbReference>
<dbReference type="EMBL" id="BNCD01000008">
    <property type="protein sequence ID" value="GHH79266.1"/>
    <property type="molecule type" value="Genomic_DNA"/>
</dbReference>
<evidence type="ECO:0000256" key="1">
    <source>
        <dbReference type="ARBA" id="ARBA00006432"/>
    </source>
</evidence>
<dbReference type="GO" id="GO:0016877">
    <property type="term" value="F:ligase activity, forming carbon-sulfur bonds"/>
    <property type="evidence" value="ECO:0007669"/>
    <property type="project" value="UniProtKB-ARBA"/>
</dbReference>
<organism evidence="5 6">
    <name type="scientific">Streptomyces sulfonofaciens</name>
    <dbReference type="NCBI Taxonomy" id="68272"/>
    <lineage>
        <taxon>Bacteria</taxon>
        <taxon>Bacillati</taxon>
        <taxon>Actinomycetota</taxon>
        <taxon>Actinomycetes</taxon>
        <taxon>Kitasatosporales</taxon>
        <taxon>Streptomycetaceae</taxon>
        <taxon>Streptomyces</taxon>
    </lineage>
</organism>
<dbReference type="Pfam" id="PF00501">
    <property type="entry name" value="AMP-binding"/>
    <property type="match status" value="1"/>
</dbReference>
<comment type="caution">
    <text evidence="5">The sequence shown here is derived from an EMBL/GenBank/DDBJ whole genome shotgun (WGS) entry which is preliminary data.</text>
</comment>
<dbReference type="InterPro" id="IPR050237">
    <property type="entry name" value="ATP-dep_AMP-bd_enzyme"/>
</dbReference>
<gene>
    <name evidence="5" type="primary">fadD</name>
    <name evidence="5" type="ORF">GCM10018793_31630</name>
</gene>
<dbReference type="Pfam" id="PF13193">
    <property type="entry name" value="AMP-binding_C"/>
    <property type="match status" value="1"/>
</dbReference>
<dbReference type="Gene3D" id="3.40.50.12780">
    <property type="entry name" value="N-terminal domain of ligase-like"/>
    <property type="match status" value="1"/>
</dbReference>
<dbReference type="PANTHER" id="PTHR43767">
    <property type="entry name" value="LONG-CHAIN-FATTY-ACID--COA LIGASE"/>
    <property type="match status" value="1"/>
</dbReference>
<dbReference type="CDD" id="cd05936">
    <property type="entry name" value="FC-FACS_FadD_like"/>
    <property type="match status" value="1"/>
</dbReference>
<evidence type="ECO:0000259" key="4">
    <source>
        <dbReference type="Pfam" id="PF13193"/>
    </source>
</evidence>
<name>A0A919G7H9_9ACTN</name>
<dbReference type="RefSeq" id="WP_189932384.1">
    <property type="nucleotide sequence ID" value="NZ_BNCD01000008.1"/>
</dbReference>
<dbReference type="InterPro" id="IPR020845">
    <property type="entry name" value="AMP-binding_CS"/>
</dbReference>
<accession>A0A919G7H9</accession>
<dbReference type="Gene3D" id="3.30.300.30">
    <property type="match status" value="1"/>
</dbReference>
<dbReference type="SUPFAM" id="SSF56801">
    <property type="entry name" value="Acetyl-CoA synthetase-like"/>
    <property type="match status" value="1"/>
</dbReference>
<keyword evidence="6" id="KW-1185">Reference proteome</keyword>
<dbReference type="InterPro" id="IPR025110">
    <property type="entry name" value="AMP-bd_C"/>
</dbReference>
<dbReference type="AlphaFoldDB" id="A0A919G7H9"/>
<dbReference type="InterPro" id="IPR042099">
    <property type="entry name" value="ANL_N_sf"/>
</dbReference>
<evidence type="ECO:0000313" key="5">
    <source>
        <dbReference type="EMBL" id="GHH79266.1"/>
    </source>
</evidence>
<protein>
    <submittedName>
        <fullName evidence="5">Long-chain-fatty-acid--CoA ligase</fullName>
    </submittedName>
</protein>
<evidence type="ECO:0000313" key="6">
    <source>
        <dbReference type="Proteomes" id="UP000603708"/>
    </source>
</evidence>
<dbReference type="InterPro" id="IPR045851">
    <property type="entry name" value="AMP-bd_C_sf"/>
</dbReference>
<evidence type="ECO:0000256" key="2">
    <source>
        <dbReference type="ARBA" id="ARBA00022598"/>
    </source>
</evidence>
<reference evidence="5" key="1">
    <citation type="journal article" date="2014" name="Int. J. Syst. Evol. Microbiol.">
        <title>Complete genome sequence of Corynebacterium casei LMG S-19264T (=DSM 44701T), isolated from a smear-ripened cheese.</title>
        <authorList>
            <consortium name="US DOE Joint Genome Institute (JGI-PGF)"/>
            <person name="Walter F."/>
            <person name="Albersmeier A."/>
            <person name="Kalinowski J."/>
            <person name="Ruckert C."/>
        </authorList>
    </citation>
    <scope>NUCLEOTIDE SEQUENCE</scope>
    <source>
        <strain evidence="5">JCM 5069</strain>
    </source>
</reference>
<reference evidence="5" key="2">
    <citation type="submission" date="2020-09" db="EMBL/GenBank/DDBJ databases">
        <authorList>
            <person name="Sun Q."/>
            <person name="Ohkuma M."/>
        </authorList>
    </citation>
    <scope>NUCLEOTIDE SEQUENCE</scope>
    <source>
        <strain evidence="5">JCM 5069</strain>
    </source>
</reference>
<dbReference type="PROSITE" id="PS00455">
    <property type="entry name" value="AMP_BINDING"/>
    <property type="match status" value="1"/>
</dbReference>